<keyword evidence="2" id="KW-1185">Reference proteome</keyword>
<dbReference type="OrthoDB" id="268626at2"/>
<evidence type="ECO:0000313" key="1">
    <source>
        <dbReference type="EMBL" id="TWT99018.1"/>
    </source>
</evidence>
<protein>
    <submittedName>
        <fullName evidence="1">Uncharacterized protein</fullName>
    </submittedName>
</protein>
<evidence type="ECO:0000313" key="2">
    <source>
        <dbReference type="Proteomes" id="UP000316213"/>
    </source>
</evidence>
<dbReference type="RefSeq" id="WP_146577654.1">
    <property type="nucleotide sequence ID" value="NZ_SJPM01000003.1"/>
</dbReference>
<comment type="caution">
    <text evidence="1">The sequence shown here is derived from an EMBL/GenBank/DDBJ whole genome shotgun (WGS) entry which is preliminary data.</text>
</comment>
<dbReference type="EMBL" id="SJPM01000003">
    <property type="protein sequence ID" value="TWT99018.1"/>
    <property type="molecule type" value="Genomic_DNA"/>
</dbReference>
<dbReference type="AlphaFoldDB" id="A0A5C6AIE2"/>
<proteinExistence type="predicted"/>
<dbReference type="Proteomes" id="UP000316213">
    <property type="component" value="Unassembled WGS sequence"/>
</dbReference>
<accession>A0A5C6AIE2</accession>
<organism evidence="1 2">
    <name type="scientific">Neorhodopirellula pilleata</name>
    <dbReference type="NCBI Taxonomy" id="2714738"/>
    <lineage>
        <taxon>Bacteria</taxon>
        <taxon>Pseudomonadati</taxon>
        <taxon>Planctomycetota</taxon>
        <taxon>Planctomycetia</taxon>
        <taxon>Pirellulales</taxon>
        <taxon>Pirellulaceae</taxon>
        <taxon>Neorhodopirellula</taxon>
    </lineage>
</organism>
<reference evidence="1 2" key="1">
    <citation type="submission" date="2019-02" db="EMBL/GenBank/DDBJ databases">
        <title>Deep-cultivation of Planctomycetes and their phenomic and genomic characterization uncovers novel biology.</title>
        <authorList>
            <person name="Wiegand S."/>
            <person name="Jogler M."/>
            <person name="Boedeker C."/>
            <person name="Pinto D."/>
            <person name="Vollmers J."/>
            <person name="Rivas-Marin E."/>
            <person name="Kohn T."/>
            <person name="Peeters S.H."/>
            <person name="Heuer A."/>
            <person name="Rast P."/>
            <person name="Oberbeckmann S."/>
            <person name="Bunk B."/>
            <person name="Jeske O."/>
            <person name="Meyerdierks A."/>
            <person name="Storesund J.E."/>
            <person name="Kallscheuer N."/>
            <person name="Luecker S."/>
            <person name="Lage O.M."/>
            <person name="Pohl T."/>
            <person name="Merkel B.J."/>
            <person name="Hornburger P."/>
            <person name="Mueller R.-W."/>
            <person name="Bruemmer F."/>
            <person name="Labrenz M."/>
            <person name="Spormann A.M."/>
            <person name="Op Den Camp H."/>
            <person name="Overmann J."/>
            <person name="Amann R."/>
            <person name="Jetten M.S.M."/>
            <person name="Mascher T."/>
            <person name="Medema M.H."/>
            <person name="Devos D.P."/>
            <person name="Kaster A.-K."/>
            <person name="Ovreas L."/>
            <person name="Rohde M."/>
            <person name="Galperin M.Y."/>
            <person name="Jogler C."/>
        </authorList>
    </citation>
    <scope>NUCLEOTIDE SEQUENCE [LARGE SCALE GENOMIC DNA]</scope>
    <source>
        <strain evidence="1 2">Pla100</strain>
    </source>
</reference>
<sequence>MSFIYESPDGRNGLLNSEQNPQSRAMRLFSMMIAVGFLVSCSGKNGNAPGVPGNVAGSAFPTSELQSVDTRSAQGVLRHYRPDVKSTQAWLGHEFMVGETPILPTKFVPSETLRGMVGRTVIVEGVWNSGKTWSQPTLTDDDDFSQNPIFAEDAMVVRGSGIEVRSVSEVHASDAAISTTNADEK</sequence>
<name>A0A5C6AIE2_9BACT</name>
<gene>
    <name evidence="1" type="ORF">Pla100_21910</name>
</gene>